<keyword evidence="1 4" id="KW-0413">Isomerase</keyword>
<feature type="signal peptide" evidence="2">
    <location>
        <begin position="1"/>
        <end position="30"/>
    </location>
</feature>
<evidence type="ECO:0000256" key="1">
    <source>
        <dbReference type="ARBA" id="ARBA00023235"/>
    </source>
</evidence>
<dbReference type="InterPro" id="IPR013022">
    <property type="entry name" value="Xyl_isomerase-like_TIM-brl"/>
</dbReference>
<dbReference type="RefSeq" id="WP_370564903.1">
    <property type="nucleotide sequence ID" value="NZ_JBFWIB010000011.1"/>
</dbReference>
<dbReference type="InterPro" id="IPR050417">
    <property type="entry name" value="Sugar_Epim/Isomerase"/>
</dbReference>
<dbReference type="Gene3D" id="3.20.20.150">
    <property type="entry name" value="Divalent-metal-dependent TIM barrel enzymes"/>
    <property type="match status" value="1"/>
</dbReference>
<name>A0ABV4HUK3_9GAMM</name>
<dbReference type="SUPFAM" id="SSF51658">
    <property type="entry name" value="Xylose isomerase-like"/>
    <property type="match status" value="1"/>
</dbReference>
<sequence>MVVETGMRRRSFLQAMTATAAAAAVPFAAAQEAAGAAATPAQAGRFRLKFAPHLDMFEASAGKDPIDQIRFMADSGFTAFEDNGLMQRPPALQERIGNALAQAGMTMGVFVIDAGDNWKVSYATGKPEFRERFVQACRDAVEVARRVNAKWMTVVPGFSDDTLPRGLQTGHVIDAYRAGAEILEPHGLTMVMEPLSDRPELFLRTSAQAYEIARAIDSPTCRILYDIYHMQRNEGNLIAHIDLTWDEIAYFQIGDVPGRNEPGTGEINYRNVLAHIHARMREQGRDFVFGMEHGKSQDGVAGERKLIQAYREVDVG</sequence>
<dbReference type="PANTHER" id="PTHR43489">
    <property type="entry name" value="ISOMERASE"/>
    <property type="match status" value="1"/>
</dbReference>
<accession>A0ABV4HUK3</accession>
<reference evidence="4 5" key="1">
    <citation type="submission" date="2024-07" db="EMBL/GenBank/DDBJ databases">
        <title>Luteimonas salilacus sp. nov., isolated from the shore soil of Salt Lake in Tibet of China.</title>
        <authorList>
            <person name="Zhang X."/>
            <person name="Li A."/>
        </authorList>
    </citation>
    <scope>NUCLEOTIDE SEQUENCE [LARGE SCALE GENOMIC DNA]</scope>
    <source>
        <strain evidence="4 5">B3-2-R+30</strain>
    </source>
</reference>
<evidence type="ECO:0000256" key="2">
    <source>
        <dbReference type="SAM" id="SignalP"/>
    </source>
</evidence>
<dbReference type="EMBL" id="JBFWIC010000012">
    <property type="protein sequence ID" value="MEZ0475040.1"/>
    <property type="molecule type" value="Genomic_DNA"/>
</dbReference>
<dbReference type="PIRSF" id="PIRSF006241">
    <property type="entry name" value="HyI"/>
    <property type="match status" value="1"/>
</dbReference>
<dbReference type="Pfam" id="PF01261">
    <property type="entry name" value="AP_endonuc_2"/>
    <property type="match status" value="1"/>
</dbReference>
<keyword evidence="2" id="KW-0732">Signal</keyword>
<dbReference type="GO" id="GO:0016853">
    <property type="term" value="F:isomerase activity"/>
    <property type="evidence" value="ECO:0007669"/>
    <property type="project" value="UniProtKB-KW"/>
</dbReference>
<gene>
    <name evidence="4" type="ORF">AB6713_10500</name>
</gene>
<feature type="chain" id="PRO_5046750861" evidence="2">
    <location>
        <begin position="31"/>
        <end position="316"/>
    </location>
</feature>
<protein>
    <submittedName>
        <fullName evidence="4">Hydroxypyruvate isomerase family protein</fullName>
    </submittedName>
</protein>
<evidence type="ECO:0000259" key="3">
    <source>
        <dbReference type="Pfam" id="PF01261"/>
    </source>
</evidence>
<dbReference type="InterPro" id="IPR036237">
    <property type="entry name" value="Xyl_isomerase-like_sf"/>
</dbReference>
<comment type="caution">
    <text evidence="4">The sequence shown here is derived from an EMBL/GenBank/DDBJ whole genome shotgun (WGS) entry which is preliminary data.</text>
</comment>
<feature type="domain" description="Xylose isomerase-like TIM barrel" evidence="3">
    <location>
        <begin position="70"/>
        <end position="279"/>
    </location>
</feature>
<keyword evidence="5" id="KW-1185">Reference proteome</keyword>
<dbReference type="InterPro" id="IPR006311">
    <property type="entry name" value="TAT_signal"/>
</dbReference>
<organism evidence="4 5">
    <name type="scientific">Luteimonas salinilitoris</name>
    <dbReference type="NCBI Taxonomy" id="3237697"/>
    <lineage>
        <taxon>Bacteria</taxon>
        <taxon>Pseudomonadati</taxon>
        <taxon>Pseudomonadota</taxon>
        <taxon>Gammaproteobacteria</taxon>
        <taxon>Lysobacterales</taxon>
        <taxon>Lysobacteraceae</taxon>
        <taxon>Luteimonas</taxon>
    </lineage>
</organism>
<dbReference type="PROSITE" id="PS51318">
    <property type="entry name" value="TAT"/>
    <property type="match status" value="1"/>
</dbReference>
<evidence type="ECO:0000313" key="4">
    <source>
        <dbReference type="EMBL" id="MEZ0475040.1"/>
    </source>
</evidence>
<evidence type="ECO:0000313" key="5">
    <source>
        <dbReference type="Proteomes" id="UP001566331"/>
    </source>
</evidence>
<dbReference type="Proteomes" id="UP001566331">
    <property type="component" value="Unassembled WGS sequence"/>
</dbReference>
<proteinExistence type="predicted"/>
<dbReference type="InterPro" id="IPR026040">
    <property type="entry name" value="HyI-like"/>
</dbReference>